<gene>
    <name evidence="1" type="ORF">PMACD_LOCUS15575</name>
</gene>
<evidence type="ECO:0000313" key="1">
    <source>
        <dbReference type="EMBL" id="CAF4949932.1"/>
    </source>
</evidence>
<dbReference type="EMBL" id="CAJOBZ010000072">
    <property type="protein sequence ID" value="CAF4949932.1"/>
    <property type="molecule type" value="Genomic_DNA"/>
</dbReference>
<comment type="caution">
    <text evidence="1">The sequence shown here is derived from an EMBL/GenBank/DDBJ whole genome shotgun (WGS) entry which is preliminary data.</text>
</comment>
<sequence length="147" mass="17121">MTLEGDEPAGCVNRAFEGVDDGFQTIDLRTTIRRNGHYQGEEDTASQLSPEERALRCGWGLIRPRWLQRFRTAKWALFWLCWAGAIQGVRVFADVLLAINMKYEFLFCVSSKPKAATPRPRQAYMQIYLPFVKTDDHIEPFYEWKIK</sequence>
<name>A0A821XYV4_9NEOP</name>
<accession>A0A821XYV4</accession>
<dbReference type="Proteomes" id="UP000663880">
    <property type="component" value="Unassembled WGS sequence"/>
</dbReference>
<evidence type="ECO:0000313" key="2">
    <source>
        <dbReference type="Proteomes" id="UP000663880"/>
    </source>
</evidence>
<proteinExistence type="predicted"/>
<organism evidence="1 2">
    <name type="scientific">Pieris macdunnoughi</name>
    <dbReference type="NCBI Taxonomy" id="345717"/>
    <lineage>
        <taxon>Eukaryota</taxon>
        <taxon>Metazoa</taxon>
        <taxon>Ecdysozoa</taxon>
        <taxon>Arthropoda</taxon>
        <taxon>Hexapoda</taxon>
        <taxon>Insecta</taxon>
        <taxon>Pterygota</taxon>
        <taxon>Neoptera</taxon>
        <taxon>Endopterygota</taxon>
        <taxon>Lepidoptera</taxon>
        <taxon>Glossata</taxon>
        <taxon>Ditrysia</taxon>
        <taxon>Papilionoidea</taxon>
        <taxon>Pieridae</taxon>
        <taxon>Pierinae</taxon>
        <taxon>Pieris</taxon>
    </lineage>
</organism>
<dbReference type="AlphaFoldDB" id="A0A821XYV4"/>
<reference evidence="1" key="1">
    <citation type="submission" date="2021-02" db="EMBL/GenBank/DDBJ databases">
        <authorList>
            <person name="Steward A R."/>
        </authorList>
    </citation>
    <scope>NUCLEOTIDE SEQUENCE</scope>
</reference>
<dbReference type="OrthoDB" id="5062115at2759"/>
<keyword evidence="2" id="KW-1185">Reference proteome</keyword>
<protein>
    <submittedName>
        <fullName evidence="1">Uncharacterized protein</fullName>
    </submittedName>
</protein>